<gene>
    <name evidence="1" type="ORF">AAQM_1333</name>
</gene>
<accession>A0AAE7B5W0</accession>
<evidence type="ECO:0000313" key="2">
    <source>
        <dbReference type="Proteomes" id="UP000502065"/>
    </source>
</evidence>
<dbReference type="RefSeq" id="WP_216678752.1">
    <property type="nucleotide sequence ID" value="NZ_CP030944.1"/>
</dbReference>
<reference evidence="1 2" key="1">
    <citation type="submission" date="2018-07" db="EMBL/GenBank/DDBJ databases">
        <title>Identification of phenol metabolism pathways in Arcobacter.</title>
        <authorList>
            <person name="Miller W.G."/>
            <person name="Yee E."/>
            <person name="Bono J.L."/>
        </authorList>
    </citation>
    <scope>NUCLEOTIDE SEQUENCE [LARGE SCALE GENOMIC DNA]</scope>
    <source>
        <strain evidence="1 2">W63</strain>
    </source>
</reference>
<evidence type="ECO:0000313" key="1">
    <source>
        <dbReference type="EMBL" id="QKE26082.1"/>
    </source>
</evidence>
<organism evidence="1 2">
    <name type="scientific">Arcobacter aquimarinus</name>
    <dbReference type="NCBI Taxonomy" id="1315211"/>
    <lineage>
        <taxon>Bacteria</taxon>
        <taxon>Pseudomonadati</taxon>
        <taxon>Campylobacterota</taxon>
        <taxon>Epsilonproteobacteria</taxon>
        <taxon>Campylobacterales</taxon>
        <taxon>Arcobacteraceae</taxon>
        <taxon>Arcobacter</taxon>
    </lineage>
</organism>
<dbReference type="KEGG" id="aaqi:AAQM_1333"/>
<dbReference type="EMBL" id="CP030944">
    <property type="protein sequence ID" value="QKE26082.1"/>
    <property type="molecule type" value="Genomic_DNA"/>
</dbReference>
<sequence length="300" mass="36258">MKRINKFREKVQYMESFSKKISDMSEEEIENMSKKINCTLTKEYKEHKIFSELEKYSDFYNSLGFSTFSWFTMGVKGIINFDNYIFSSMKGTLESIKLILEHGKINDAFSLTRKYYDNVVINIYALLYLEDNHSLNNFIVEKINNWVTNKEKLPDYKVMNSYIRNSRQLKTINNLMFRGEYYKKMRIRLNDHTHYNYFKYMFYNDNEMADFGNNRTKFLEQLSIDIKNIFILHFIWLFTIKDNYMMASDHIDYLDMGETPPKNSEYWVAPFIQTIFDEVIKKNRPDLVEEFKKSTCMEIK</sequence>
<dbReference type="AlphaFoldDB" id="A0AAE7B5W0"/>
<proteinExistence type="predicted"/>
<name>A0AAE7B5W0_9BACT</name>
<dbReference type="Proteomes" id="UP000502065">
    <property type="component" value="Chromosome"/>
</dbReference>
<keyword evidence="2" id="KW-1185">Reference proteome</keyword>
<protein>
    <submittedName>
        <fullName evidence="1">Uncharacterized protein</fullName>
    </submittedName>
</protein>